<feature type="domain" description="Helicase-associated" evidence="2">
    <location>
        <begin position="669"/>
        <end position="740"/>
    </location>
</feature>
<dbReference type="GO" id="GO:0004386">
    <property type="term" value="F:helicase activity"/>
    <property type="evidence" value="ECO:0007669"/>
    <property type="project" value="UniProtKB-KW"/>
</dbReference>
<feature type="domain" description="Helicase-associated" evidence="2">
    <location>
        <begin position="161"/>
        <end position="221"/>
    </location>
</feature>
<evidence type="ECO:0000313" key="3">
    <source>
        <dbReference type="EMBL" id="PSC73901.1"/>
    </source>
</evidence>
<dbReference type="Proteomes" id="UP000239649">
    <property type="component" value="Unassembled WGS sequence"/>
</dbReference>
<dbReference type="OrthoDB" id="513765at2759"/>
<keyword evidence="3" id="KW-0547">Nucleotide-binding</keyword>
<proteinExistence type="predicted"/>
<dbReference type="PANTHER" id="PTHR33418:SF1">
    <property type="entry name" value="HELICASE-ASSOCIATED DOMAIN-CONTAINING PROTEIN"/>
    <property type="match status" value="1"/>
</dbReference>
<dbReference type="InterPro" id="IPR005114">
    <property type="entry name" value="Helicase_assoc"/>
</dbReference>
<keyword evidence="3" id="KW-0347">Helicase</keyword>
<feature type="region of interest" description="Disordered" evidence="1">
    <location>
        <begin position="337"/>
        <end position="378"/>
    </location>
</feature>
<feature type="region of interest" description="Disordered" evidence="1">
    <location>
        <begin position="743"/>
        <end position="765"/>
    </location>
</feature>
<sequence length="765" mass="84644">MVPPGTQLIFRFERRGDGWAEEILPHLVVEQRPLEPKKKRVYSRPDPWKEGSLECYLVDLGVPPEDVDRVVTQAVAWGINPIKRSLINWQLPALAFAVAWRVTPGGRSLIDRRRRSRVERNVRLVVEHLELECKVPFGPKGIAAILARCPEIMLCKPTTNDRWDRRAVELGAYLLRHGHCNVPEDWVENPELGLWVKRQRIARAAGQLSDERLSILQSMGFAFGEVAQLTEEWEHRFDQLVDWMLWHNENQQPFSWLGVDWGARGGITARELALWTTLQREYRDRGLLPGEALSRFEAIGVQWDNAADSTPAERRWMAWFGRLLHLIERHNPLLHQPRRNQVLQGRPKMGRPRGSTNAARGVGGGADAPDAGAPSSGELATVEENLGGSLAGDESDDEEHPAAVRRGSAAVAAARLRLQEEMGARRAALAAADLRAEPGLRFWLERQRRRWRKQELPSELALMLQLSGVQLDSYSAVEWRAVAHTAAALLQGSEISWDPSSQAAQRQRAQQAQQQQQAVQEAAWQQAQDSGDAADAPVASPLPPPQRPSPAAQLQPAGSARLRAARWVQTQQALLAEGKLSQAQLCYMAFLGITWVLSEEVVLMPEPAWQGWCAQLEAAPRPLQRHGELWEWLQHQRGLHALGWLPARRQRALAALQVDLSTFDRSPEDSEWDRQLTQLLAFKAEHGHCRLPPAAAATDAAAAAAARRWAPLAAWLAEQHRCAAAGRLPPPRAAQLAAIGAAPAAGAAAATPPPPPAAAATAQAG</sequence>
<reference evidence="3 4" key="1">
    <citation type="journal article" date="2018" name="Plant J.">
        <title>Genome sequences of Chlorella sorokiniana UTEX 1602 and Micractinium conductrix SAG 241.80: implications to maltose excretion by a green alga.</title>
        <authorList>
            <person name="Arriola M.B."/>
            <person name="Velmurugan N."/>
            <person name="Zhang Y."/>
            <person name="Plunkett M.H."/>
            <person name="Hondzo H."/>
            <person name="Barney B.M."/>
        </authorList>
    </citation>
    <scope>NUCLEOTIDE SEQUENCE [LARGE SCALE GENOMIC DNA]</scope>
    <source>
        <strain evidence="3 4">SAG 241.80</strain>
    </source>
</reference>
<dbReference type="PANTHER" id="PTHR33418">
    <property type="entry name" value="HELICASE-ASSOCIATED"/>
    <property type="match status" value="1"/>
</dbReference>
<evidence type="ECO:0000256" key="1">
    <source>
        <dbReference type="SAM" id="MobiDB-lite"/>
    </source>
</evidence>
<keyword evidence="4" id="KW-1185">Reference proteome</keyword>
<keyword evidence="3" id="KW-0378">Hydrolase</keyword>
<keyword evidence="3" id="KW-0067">ATP-binding</keyword>
<accession>A0A2P6VII8</accession>
<feature type="region of interest" description="Disordered" evidence="1">
    <location>
        <begin position="500"/>
        <end position="556"/>
    </location>
</feature>
<dbReference type="Pfam" id="PF03457">
    <property type="entry name" value="HA"/>
    <property type="match status" value="2"/>
</dbReference>
<protein>
    <submittedName>
        <fullName evidence="3">Helicase domain isoform A</fullName>
    </submittedName>
</protein>
<dbReference type="Gene3D" id="6.10.140.530">
    <property type="match status" value="2"/>
</dbReference>
<evidence type="ECO:0000313" key="4">
    <source>
        <dbReference type="Proteomes" id="UP000239649"/>
    </source>
</evidence>
<name>A0A2P6VII8_9CHLO</name>
<dbReference type="EMBL" id="LHPF02000006">
    <property type="protein sequence ID" value="PSC73901.1"/>
    <property type="molecule type" value="Genomic_DNA"/>
</dbReference>
<feature type="compositionally biased region" description="Low complexity" evidence="1">
    <location>
        <begin position="502"/>
        <end position="539"/>
    </location>
</feature>
<evidence type="ECO:0000259" key="2">
    <source>
        <dbReference type="Pfam" id="PF03457"/>
    </source>
</evidence>
<comment type="caution">
    <text evidence="3">The sequence shown here is derived from an EMBL/GenBank/DDBJ whole genome shotgun (WGS) entry which is preliminary data.</text>
</comment>
<feature type="compositionally biased region" description="Low complexity" evidence="1">
    <location>
        <begin position="367"/>
        <end position="377"/>
    </location>
</feature>
<dbReference type="AlphaFoldDB" id="A0A2P6VII8"/>
<gene>
    <name evidence="3" type="ORF">C2E20_3150</name>
</gene>
<organism evidence="3 4">
    <name type="scientific">Micractinium conductrix</name>
    <dbReference type="NCBI Taxonomy" id="554055"/>
    <lineage>
        <taxon>Eukaryota</taxon>
        <taxon>Viridiplantae</taxon>
        <taxon>Chlorophyta</taxon>
        <taxon>core chlorophytes</taxon>
        <taxon>Trebouxiophyceae</taxon>
        <taxon>Chlorellales</taxon>
        <taxon>Chlorellaceae</taxon>
        <taxon>Chlorella clade</taxon>
        <taxon>Micractinium</taxon>
    </lineage>
</organism>